<evidence type="ECO:0000313" key="2">
    <source>
        <dbReference type="EMBL" id="GMI45385.1"/>
    </source>
</evidence>
<protein>
    <submittedName>
        <fullName evidence="2">Uncharacterized protein</fullName>
    </submittedName>
</protein>
<dbReference type="EMBL" id="BRYA01001550">
    <property type="protein sequence ID" value="GMI45385.1"/>
    <property type="molecule type" value="Genomic_DNA"/>
</dbReference>
<feature type="compositionally biased region" description="Low complexity" evidence="1">
    <location>
        <begin position="64"/>
        <end position="75"/>
    </location>
</feature>
<feature type="region of interest" description="Disordered" evidence="1">
    <location>
        <begin position="567"/>
        <end position="591"/>
    </location>
</feature>
<keyword evidence="3" id="KW-1185">Reference proteome</keyword>
<evidence type="ECO:0000313" key="3">
    <source>
        <dbReference type="Proteomes" id="UP001165065"/>
    </source>
</evidence>
<dbReference type="Proteomes" id="UP001165065">
    <property type="component" value="Unassembled WGS sequence"/>
</dbReference>
<evidence type="ECO:0000256" key="1">
    <source>
        <dbReference type="SAM" id="MobiDB-lite"/>
    </source>
</evidence>
<feature type="region of interest" description="Disordered" evidence="1">
    <location>
        <begin position="1"/>
        <end position="112"/>
    </location>
</feature>
<sequence>MDGQLGSSRGGGGGGSGSRYGGGGGGNYGGGGAGNYGGGGHGGGGGYNNGRGQYGGGGYGGGNPNNMRGGNPNNMRGGGRQRNDRGSARRDRRSGPYNNRGNNSSGPRTRVMGSFKSVTTTTAKSSASSAVQPLVKILVKSGVDEGGEGWESKMDKMATVLGGKDGMFIRWNFGVDDEASEPTPTADGEGGDAEEEKKPDGGYDWLADPEGAFLYGVTKGRKDEAKVGNMGFVHSEEGADKGPGEPKKRPVYKDVDATFDLAAFTDGVMERVGVAGSTIVNCAMCFGDRYARLIVMAGKKVDDFVNEDEEGMDEGEKEKRAKAVREIEHWTQRVVHGLVAETCKAIKMGKGVEGRNGLSTIKKLVDLGVVEEEGWVRLMEVVANRAGGLGEALAIELGSGEAWEGWWDTGFGSVMLTTPEGEEEEEERREWSYDGCKEREKERKDGLKNGNWKKEEGDWTGVEWADRDEDGNVDPLPKLTIQNLEGLDLSGSARYTKHVLPRFNLFDEEDEVGGEVERVFNRTDKRIAIEQLRDVIELYRPTFTSGCVVAGKDEDLVEEILKMTKNRGGRELGKSQSNENENDMDMADGKTKDTNIEDVDAMLVTLSLLTLGMSNAFKPLLIAKVAFLLGQAEQAFYDAFMICVVKTVEDAENLARGARYRLREITSTFIKMAGGKWPAWKRWAEDSKENPVVLAFAKGVTMDIIDGVGRDRAMRWVGEDGEEFLPTAPALSEGTEGIKGKIQMSVREINAKAGVGLPADNPILTVLDVYNDEIERSEKLTRTREVALAVFELGRGFPGKAFREVMEKDVATGQASRGGVVKELLNTMFEFLSWSGKTTVLRALKEIVKQKVVSCKEIAMWVVEERVADLEEGSWDMMELLKVSVWERGKAGDNCSFDDDEEDDEVGEEEMMNDGAGGSEKREADASVDIKEAFKVLLQEAKKNRKEGDALTVALNCGIWGIGAEAIVKGIWNGEGWGEGKKLYGV</sequence>
<feature type="compositionally biased region" description="Acidic residues" evidence="1">
    <location>
        <begin position="896"/>
        <end position="912"/>
    </location>
</feature>
<reference evidence="3" key="1">
    <citation type="journal article" date="2023" name="Commun. Biol.">
        <title>Genome analysis of Parmales, the sister group of diatoms, reveals the evolutionary specialization of diatoms from phago-mixotrophs to photoautotrophs.</title>
        <authorList>
            <person name="Ban H."/>
            <person name="Sato S."/>
            <person name="Yoshikawa S."/>
            <person name="Yamada K."/>
            <person name="Nakamura Y."/>
            <person name="Ichinomiya M."/>
            <person name="Sato N."/>
            <person name="Blanc-Mathieu R."/>
            <person name="Endo H."/>
            <person name="Kuwata A."/>
            <person name="Ogata H."/>
        </authorList>
    </citation>
    <scope>NUCLEOTIDE SEQUENCE [LARGE SCALE GENOMIC DNA]</scope>
</reference>
<feature type="compositionally biased region" description="Gly residues" evidence="1">
    <location>
        <begin position="8"/>
        <end position="63"/>
    </location>
</feature>
<dbReference type="AlphaFoldDB" id="A0A9W7LBT2"/>
<dbReference type="OrthoDB" id="10358871at2759"/>
<feature type="compositionally biased region" description="Polar residues" evidence="1">
    <location>
        <begin position="96"/>
        <end position="107"/>
    </location>
</feature>
<proteinExistence type="predicted"/>
<organism evidence="2 3">
    <name type="scientific">Triparma columacea</name>
    <dbReference type="NCBI Taxonomy" id="722753"/>
    <lineage>
        <taxon>Eukaryota</taxon>
        <taxon>Sar</taxon>
        <taxon>Stramenopiles</taxon>
        <taxon>Ochrophyta</taxon>
        <taxon>Bolidophyceae</taxon>
        <taxon>Parmales</taxon>
        <taxon>Triparmaceae</taxon>
        <taxon>Triparma</taxon>
    </lineage>
</organism>
<gene>
    <name evidence="2" type="ORF">TrCOL_g7362</name>
</gene>
<name>A0A9W7LBT2_9STRA</name>
<accession>A0A9W7LBT2</accession>
<feature type="region of interest" description="Disordered" evidence="1">
    <location>
        <begin position="893"/>
        <end position="921"/>
    </location>
</feature>
<comment type="caution">
    <text evidence="2">The sequence shown here is derived from an EMBL/GenBank/DDBJ whole genome shotgun (WGS) entry which is preliminary data.</text>
</comment>
<feature type="region of interest" description="Disordered" evidence="1">
    <location>
        <begin position="175"/>
        <end position="202"/>
    </location>
</feature>